<reference evidence="2 3" key="1">
    <citation type="submission" date="2024-03" db="EMBL/GenBank/DDBJ databases">
        <title>Draft genome sequence of Klenkia terrae.</title>
        <authorList>
            <person name="Duangmal K."/>
            <person name="Chantavorakit T."/>
        </authorList>
    </citation>
    <scope>NUCLEOTIDE SEQUENCE [LARGE SCALE GENOMIC DNA]</scope>
    <source>
        <strain evidence="2 3">JCM 17786</strain>
    </source>
</reference>
<keyword evidence="3" id="KW-1185">Reference proteome</keyword>
<dbReference type="Proteomes" id="UP001373496">
    <property type="component" value="Unassembled WGS sequence"/>
</dbReference>
<proteinExistence type="predicted"/>
<sequence length="79" mass="7958">MISTTATKAPSYAGAFAVRGLDAWAARGVTAAERATGLPAGTAVRLRPAVDVPMTGLPTGVVQLNSTTPGDLPPRDPLS</sequence>
<evidence type="ECO:0000256" key="1">
    <source>
        <dbReference type="SAM" id="MobiDB-lite"/>
    </source>
</evidence>
<accession>A0ABU8E6E8</accession>
<evidence type="ECO:0000313" key="2">
    <source>
        <dbReference type="EMBL" id="MEI4278190.1"/>
    </source>
</evidence>
<name>A0ABU8E6E8_9ACTN</name>
<comment type="caution">
    <text evidence="2">The sequence shown here is derived from an EMBL/GenBank/DDBJ whole genome shotgun (WGS) entry which is preliminary data.</text>
</comment>
<gene>
    <name evidence="2" type="ORF">UXQ13_06890</name>
</gene>
<protein>
    <submittedName>
        <fullName evidence="2">Uncharacterized protein</fullName>
    </submittedName>
</protein>
<evidence type="ECO:0000313" key="3">
    <source>
        <dbReference type="Proteomes" id="UP001373496"/>
    </source>
</evidence>
<dbReference type="EMBL" id="JBAPLV010000005">
    <property type="protein sequence ID" value="MEI4278190.1"/>
    <property type="molecule type" value="Genomic_DNA"/>
</dbReference>
<organism evidence="2 3">
    <name type="scientific">Klenkia terrae</name>
    <dbReference type="NCBI Taxonomy" id="1052259"/>
    <lineage>
        <taxon>Bacteria</taxon>
        <taxon>Bacillati</taxon>
        <taxon>Actinomycetota</taxon>
        <taxon>Actinomycetes</taxon>
        <taxon>Geodermatophilales</taxon>
        <taxon>Geodermatophilaceae</taxon>
        <taxon>Klenkia</taxon>
    </lineage>
</organism>
<dbReference type="RefSeq" id="WP_225234736.1">
    <property type="nucleotide sequence ID" value="NZ_JBAPLV010000005.1"/>
</dbReference>
<feature type="region of interest" description="Disordered" evidence="1">
    <location>
        <begin position="60"/>
        <end position="79"/>
    </location>
</feature>